<dbReference type="EMBL" id="JAIXMP010000066">
    <property type="protein sequence ID" value="KAI9243816.1"/>
    <property type="molecule type" value="Genomic_DNA"/>
</dbReference>
<evidence type="ECO:0000313" key="3">
    <source>
        <dbReference type="Proteomes" id="UP001209540"/>
    </source>
</evidence>
<dbReference type="Proteomes" id="UP001209540">
    <property type="component" value="Unassembled WGS sequence"/>
</dbReference>
<evidence type="ECO:0000256" key="1">
    <source>
        <dbReference type="SAM" id="MobiDB-lite"/>
    </source>
</evidence>
<feature type="region of interest" description="Disordered" evidence="1">
    <location>
        <begin position="217"/>
        <end position="275"/>
    </location>
</feature>
<comment type="caution">
    <text evidence="2">The sequence shown here is derived from an EMBL/GenBank/DDBJ whole genome shotgun (WGS) entry which is preliminary data.</text>
</comment>
<sequence length="425" mass="49042">MARYLLKALYHNTLYHNNKQVGKYFELTYDVESRNFCDFSHNKCKTNIISQKLYDNFETTIFIHTPFYIRELAIRRDIGRKNTVPGKRLLITFYELILQLIILKKLHKTYLNTTEKAFNINSSSERRSIFVNNPIEDWSCENYVKHHPKATPKAILGNLRQGLEWQFILTWDKKNKEVSIDDVKNWLVSSNSTNFNAQFTFSGNDVAGNSNTKITQTYTSSASSSHDKGKTTKRVHVDNIDNQGVADNNDNRPVSNDQGDQVDNTSEVGEDEGLMTDSKTRDIFNAVKGTTTANISEHLDMEEIIPNTTLFSSYITSTSRNIFIERRLSSVKISLQRLVIRTRNVRNVNKYGCEKGATIVDWTHQLVSILDILFRDADLGIRMYAIKYRLGRIMMGSKNYLYIQHHKIKILGGRCHEINVQICEI</sequence>
<feature type="compositionally biased region" description="Polar residues" evidence="1">
    <location>
        <begin position="240"/>
        <end position="267"/>
    </location>
</feature>
<name>A0AAD5JX51_9FUNG</name>
<keyword evidence="3" id="KW-1185">Reference proteome</keyword>
<proteinExistence type="predicted"/>
<accession>A0AAD5JX51</accession>
<reference evidence="2" key="2">
    <citation type="submission" date="2023-02" db="EMBL/GenBank/DDBJ databases">
        <authorList>
            <consortium name="DOE Joint Genome Institute"/>
            <person name="Mondo S.J."/>
            <person name="Chang Y."/>
            <person name="Wang Y."/>
            <person name="Ahrendt S."/>
            <person name="Andreopoulos W."/>
            <person name="Barry K."/>
            <person name="Beard J."/>
            <person name="Benny G.L."/>
            <person name="Blankenship S."/>
            <person name="Bonito G."/>
            <person name="Cuomo C."/>
            <person name="Desiro A."/>
            <person name="Gervers K.A."/>
            <person name="Hundley H."/>
            <person name="Kuo A."/>
            <person name="LaButti K."/>
            <person name="Lang B.F."/>
            <person name="Lipzen A."/>
            <person name="O'Donnell K."/>
            <person name="Pangilinan J."/>
            <person name="Reynolds N."/>
            <person name="Sandor L."/>
            <person name="Smith M.W."/>
            <person name="Tsang A."/>
            <person name="Grigoriev I.V."/>
            <person name="Stajich J.E."/>
            <person name="Spatafora J.W."/>
        </authorList>
    </citation>
    <scope>NUCLEOTIDE SEQUENCE</scope>
    <source>
        <strain evidence="2">RSA 2281</strain>
    </source>
</reference>
<feature type="compositionally biased region" description="Basic and acidic residues" evidence="1">
    <location>
        <begin position="225"/>
        <end position="239"/>
    </location>
</feature>
<organism evidence="2 3">
    <name type="scientific">Phascolomyces articulosus</name>
    <dbReference type="NCBI Taxonomy" id="60185"/>
    <lineage>
        <taxon>Eukaryota</taxon>
        <taxon>Fungi</taxon>
        <taxon>Fungi incertae sedis</taxon>
        <taxon>Mucoromycota</taxon>
        <taxon>Mucoromycotina</taxon>
        <taxon>Mucoromycetes</taxon>
        <taxon>Mucorales</taxon>
        <taxon>Lichtheimiaceae</taxon>
        <taxon>Phascolomyces</taxon>
    </lineage>
</organism>
<dbReference type="AlphaFoldDB" id="A0AAD5JX51"/>
<reference evidence="2" key="1">
    <citation type="journal article" date="2022" name="IScience">
        <title>Evolution of zygomycete secretomes and the origins of terrestrial fungal ecologies.</title>
        <authorList>
            <person name="Chang Y."/>
            <person name="Wang Y."/>
            <person name="Mondo S."/>
            <person name="Ahrendt S."/>
            <person name="Andreopoulos W."/>
            <person name="Barry K."/>
            <person name="Beard J."/>
            <person name="Benny G.L."/>
            <person name="Blankenship S."/>
            <person name="Bonito G."/>
            <person name="Cuomo C."/>
            <person name="Desiro A."/>
            <person name="Gervers K.A."/>
            <person name="Hundley H."/>
            <person name="Kuo A."/>
            <person name="LaButti K."/>
            <person name="Lang B.F."/>
            <person name="Lipzen A."/>
            <person name="O'Donnell K."/>
            <person name="Pangilinan J."/>
            <person name="Reynolds N."/>
            <person name="Sandor L."/>
            <person name="Smith M.E."/>
            <person name="Tsang A."/>
            <person name="Grigoriev I.V."/>
            <person name="Stajich J.E."/>
            <person name="Spatafora J.W."/>
        </authorList>
    </citation>
    <scope>NUCLEOTIDE SEQUENCE</scope>
    <source>
        <strain evidence="2">RSA 2281</strain>
    </source>
</reference>
<protein>
    <submittedName>
        <fullName evidence="2">Uncharacterized protein</fullName>
    </submittedName>
</protein>
<evidence type="ECO:0000313" key="2">
    <source>
        <dbReference type="EMBL" id="KAI9243816.1"/>
    </source>
</evidence>
<gene>
    <name evidence="2" type="ORF">BDA99DRAFT_544265</name>
</gene>